<dbReference type="Gene3D" id="3.40.50.1240">
    <property type="entry name" value="Phosphoglycerate mutase-like"/>
    <property type="match status" value="1"/>
</dbReference>
<accession>A0A835L734</accession>
<keyword evidence="9" id="KW-1185">Reference proteome</keyword>
<evidence type="ECO:0000256" key="2">
    <source>
        <dbReference type="ARBA" id="ARBA00005375"/>
    </source>
</evidence>
<comment type="similarity">
    <text evidence="2">Belongs to the histidine acid phosphatase family.</text>
</comment>
<dbReference type="AlphaFoldDB" id="A0A835L734"/>
<organism evidence="8 9">
    <name type="scientific">Spodoptera exigua</name>
    <name type="common">Beet armyworm</name>
    <name type="synonym">Noctua fulgens</name>
    <dbReference type="NCBI Taxonomy" id="7107"/>
    <lineage>
        <taxon>Eukaryota</taxon>
        <taxon>Metazoa</taxon>
        <taxon>Ecdysozoa</taxon>
        <taxon>Arthropoda</taxon>
        <taxon>Hexapoda</taxon>
        <taxon>Insecta</taxon>
        <taxon>Pterygota</taxon>
        <taxon>Neoptera</taxon>
        <taxon>Endopterygota</taxon>
        <taxon>Lepidoptera</taxon>
        <taxon>Glossata</taxon>
        <taxon>Ditrysia</taxon>
        <taxon>Noctuoidea</taxon>
        <taxon>Noctuidae</taxon>
        <taxon>Amphipyrinae</taxon>
        <taxon>Spodoptera</taxon>
    </lineage>
</organism>
<dbReference type="SUPFAM" id="SSF53254">
    <property type="entry name" value="Phosphoglycerate mutase-like"/>
    <property type="match status" value="1"/>
</dbReference>
<comment type="caution">
    <text evidence="8">The sequence shown here is derived from an EMBL/GenBank/DDBJ whole genome shotgun (WGS) entry which is preliminary data.</text>
</comment>
<evidence type="ECO:0000256" key="5">
    <source>
        <dbReference type="ARBA" id="ARBA00022801"/>
    </source>
</evidence>
<gene>
    <name evidence="8" type="ORF">HW555_009145</name>
</gene>
<reference evidence="8" key="1">
    <citation type="submission" date="2020-08" db="EMBL/GenBank/DDBJ databases">
        <title>Spodoptera exigua strain:BAW_Kor-Di-RS1 Genome sequencing and assembly.</title>
        <authorList>
            <person name="Kim J."/>
            <person name="Nam H.Y."/>
            <person name="Kwon M."/>
            <person name="Choi J.H."/>
            <person name="Cho S.R."/>
            <person name="Kim G.-H."/>
        </authorList>
    </citation>
    <scope>NUCLEOTIDE SEQUENCE</scope>
    <source>
        <strain evidence="8">BAW_Kor-Di-RS1</strain>
        <tissue evidence="8">Whole-body</tissue>
    </source>
</reference>
<evidence type="ECO:0000256" key="3">
    <source>
        <dbReference type="ARBA" id="ARBA00012646"/>
    </source>
</evidence>
<keyword evidence="6" id="KW-1015">Disulfide bond</keyword>
<dbReference type="InterPro" id="IPR029033">
    <property type="entry name" value="His_PPase_superfam"/>
</dbReference>
<keyword evidence="5" id="KW-0378">Hydrolase</keyword>
<evidence type="ECO:0000313" key="8">
    <source>
        <dbReference type="EMBL" id="KAF9412307.1"/>
    </source>
</evidence>
<comment type="catalytic activity">
    <reaction evidence="1">
        <text>a phosphate monoester + H2O = an alcohol + phosphate</text>
        <dbReference type="Rhea" id="RHEA:15017"/>
        <dbReference type="ChEBI" id="CHEBI:15377"/>
        <dbReference type="ChEBI" id="CHEBI:30879"/>
        <dbReference type="ChEBI" id="CHEBI:43474"/>
        <dbReference type="ChEBI" id="CHEBI:67140"/>
        <dbReference type="EC" id="3.1.3.2"/>
    </reaction>
</comment>
<evidence type="ECO:0000313" key="9">
    <source>
        <dbReference type="Proteomes" id="UP000648187"/>
    </source>
</evidence>
<dbReference type="InterPro" id="IPR000560">
    <property type="entry name" value="His_Pase_clade-2"/>
</dbReference>
<proteinExistence type="inferred from homology"/>
<name>A0A835L734_SPOEX</name>
<evidence type="ECO:0000256" key="7">
    <source>
        <dbReference type="ARBA" id="ARBA00023180"/>
    </source>
</evidence>
<evidence type="ECO:0000256" key="4">
    <source>
        <dbReference type="ARBA" id="ARBA00022729"/>
    </source>
</evidence>
<dbReference type="InterPro" id="IPR050645">
    <property type="entry name" value="Histidine_acid_phosphatase"/>
</dbReference>
<dbReference type="PANTHER" id="PTHR11567">
    <property type="entry name" value="ACID PHOSPHATASE-RELATED"/>
    <property type="match status" value="1"/>
</dbReference>
<dbReference type="EC" id="3.1.3.2" evidence="3"/>
<sequence length="457" mass="52099">MHVCHTCRRKKKEIRRAIEAMLSGDPLGIQFYVSLYKWSRGSECCSRKRFANARTYRLIRHRSVGSAGNWHLNMELVLMLVVALVAAVCGNEPQGVGVDKQLSDTKTVAAFVIFRHGDRTPDHEELALYPADNALSDNIFFPYGKKALTNKGKQRSFFVGKYLRQRYDGLISKLYLPDEITIRTTDYARTKMTALTALAALYPPPPAQRWNPDLDWQPIPYNTPPYEDDDLLYWYNCPRYLWLRDKTAELPEIKKWIEPYQSLFSYLSSHTKTNITKPEDVFFLDNLFQTLKNVGVNPPEWAQQEMPKIKDVTKIEYALEFYNAELVRLASGVLMQSIVNISNSIINDPDFEANKLYLYSAHENNVAGLMAAARVFEAHQPNYGSTFSLELRNNIKTGKFGMTAVYARNAGGPAEILPIDGCGGALICDFDKFLSLVQDVIWSKPEMDEQCKNVTDL</sequence>
<dbReference type="Proteomes" id="UP000648187">
    <property type="component" value="Unassembled WGS sequence"/>
</dbReference>
<protein>
    <recommendedName>
        <fullName evidence="3">acid phosphatase</fullName>
        <ecNumber evidence="3">3.1.3.2</ecNumber>
    </recommendedName>
</protein>
<keyword evidence="7" id="KW-0325">Glycoprotein</keyword>
<dbReference type="GO" id="GO:0003993">
    <property type="term" value="F:acid phosphatase activity"/>
    <property type="evidence" value="ECO:0007669"/>
    <property type="project" value="UniProtKB-EC"/>
</dbReference>
<dbReference type="Pfam" id="PF00328">
    <property type="entry name" value="His_Phos_2"/>
    <property type="match status" value="1"/>
</dbReference>
<keyword evidence="4" id="KW-0732">Signal</keyword>
<dbReference type="EMBL" id="JACKWZ010000193">
    <property type="protein sequence ID" value="KAF9412307.1"/>
    <property type="molecule type" value="Genomic_DNA"/>
</dbReference>
<evidence type="ECO:0000256" key="6">
    <source>
        <dbReference type="ARBA" id="ARBA00023157"/>
    </source>
</evidence>
<dbReference type="PANTHER" id="PTHR11567:SF211">
    <property type="entry name" value="PROSTATIC ACID PHOSPHATASE"/>
    <property type="match status" value="1"/>
</dbReference>
<evidence type="ECO:0000256" key="1">
    <source>
        <dbReference type="ARBA" id="ARBA00000032"/>
    </source>
</evidence>
<dbReference type="CDD" id="cd07061">
    <property type="entry name" value="HP_HAP_like"/>
    <property type="match status" value="1"/>
</dbReference>